<keyword evidence="6" id="KW-1185">Reference proteome</keyword>
<evidence type="ECO:0000313" key="5">
    <source>
        <dbReference type="EMBL" id="MBM6819574.1"/>
    </source>
</evidence>
<keyword evidence="3" id="KW-0067">ATP-binding</keyword>
<dbReference type="EMBL" id="JACJLL010000052">
    <property type="protein sequence ID" value="MBM6819574.1"/>
    <property type="molecule type" value="Genomic_DNA"/>
</dbReference>
<dbReference type="InterPro" id="IPR027417">
    <property type="entry name" value="P-loop_NTPase"/>
</dbReference>
<sequence length="507" mass="57229">MALKITSATHRGLDGVLISVEVDITRGIPSFNIVGLPDTSIKESKERVRLAIVNSGYEFPLGRITINLAPADVKKIGSLLDLPIALGILMASGQIEKKSLDDYIVFGELSLNGELKGVKGAVPIIFEGDNNKKQNFIFPLENLKEMRSFVLGNFFPFKTLNQVISYIQNEDLLPYKGEKKRRNKEVFLNRFEDIMGQYTSKKAMEIVAAGNHNIMLFGSPGSGKTMLAKALPSILPPMTIEEQQEVAKIYSVSGLWDDGYDISRPFRSPHNTITKTALIGGGKDVKAGEITLAHNGVLFLDEILEFKKEVLELLRQPLEDKKINISRLKESYTLPSNFILVGTFNPCPCGKMLDYDSGSTCTCTELERRRYINRMSRALLDRIDILNFVPRIKVDEIVGKKDKINSDNMRHNVILAREIQKERFKGTKYKYNSDIVGKDVLNLCNINKNAKRVLEDYYRRYDITLRGYTKIIKVARTIADLDCSVEVMDYHIIEAIGFRKNVFGEII</sequence>
<dbReference type="SUPFAM" id="SSF54211">
    <property type="entry name" value="Ribosomal protein S5 domain 2-like"/>
    <property type="match status" value="1"/>
</dbReference>
<evidence type="ECO:0000256" key="3">
    <source>
        <dbReference type="ARBA" id="ARBA00022840"/>
    </source>
</evidence>
<dbReference type="SMART" id="SM00382">
    <property type="entry name" value="AAA"/>
    <property type="match status" value="1"/>
</dbReference>
<dbReference type="InterPro" id="IPR014721">
    <property type="entry name" value="Ribsml_uS5_D2-typ_fold_subgr"/>
</dbReference>
<dbReference type="InterPro" id="IPR004482">
    <property type="entry name" value="Mg_chelat-rel"/>
</dbReference>
<dbReference type="Pfam" id="PF01078">
    <property type="entry name" value="Mg_chelatase"/>
    <property type="match status" value="1"/>
</dbReference>
<comment type="caution">
    <text evidence="5">The sequence shown here is derived from an EMBL/GenBank/DDBJ whole genome shotgun (WGS) entry which is preliminary data.</text>
</comment>
<dbReference type="PANTHER" id="PTHR32039">
    <property type="entry name" value="MAGNESIUM-CHELATASE SUBUNIT CHLI"/>
    <property type="match status" value="1"/>
</dbReference>
<protein>
    <submittedName>
        <fullName evidence="5">YifB family Mg chelatase-like AAA ATPase</fullName>
    </submittedName>
</protein>
<dbReference type="InterPro" id="IPR001208">
    <property type="entry name" value="MCM_dom"/>
</dbReference>
<dbReference type="InterPro" id="IPR003593">
    <property type="entry name" value="AAA+_ATPase"/>
</dbReference>
<dbReference type="SUPFAM" id="SSF52540">
    <property type="entry name" value="P-loop containing nucleoside triphosphate hydrolases"/>
    <property type="match status" value="1"/>
</dbReference>
<dbReference type="NCBIfam" id="TIGR00368">
    <property type="entry name" value="YifB family Mg chelatase-like AAA ATPase"/>
    <property type="match status" value="1"/>
</dbReference>
<dbReference type="RefSeq" id="WP_195514769.1">
    <property type="nucleotide sequence ID" value="NZ_JACJLL010000052.1"/>
</dbReference>
<dbReference type="Proteomes" id="UP000767334">
    <property type="component" value="Unassembled WGS sequence"/>
</dbReference>
<proteinExistence type="inferred from homology"/>
<comment type="similarity">
    <text evidence="1">Belongs to the Mg-chelatase subunits D/I family. ComM subfamily.</text>
</comment>
<evidence type="ECO:0000256" key="1">
    <source>
        <dbReference type="ARBA" id="ARBA00006354"/>
    </source>
</evidence>
<keyword evidence="2" id="KW-0547">Nucleotide-binding</keyword>
<accession>A0ABS2FGK2</accession>
<evidence type="ECO:0000259" key="4">
    <source>
        <dbReference type="SMART" id="SM00382"/>
    </source>
</evidence>
<evidence type="ECO:0000256" key="2">
    <source>
        <dbReference type="ARBA" id="ARBA00022741"/>
    </source>
</evidence>
<dbReference type="InterPro" id="IPR020568">
    <property type="entry name" value="Ribosomal_Su5_D2-typ_SF"/>
</dbReference>
<dbReference type="PANTHER" id="PTHR32039:SF7">
    <property type="entry name" value="COMPETENCE PROTEIN COMM"/>
    <property type="match status" value="1"/>
</dbReference>
<evidence type="ECO:0000313" key="6">
    <source>
        <dbReference type="Proteomes" id="UP000767334"/>
    </source>
</evidence>
<gene>
    <name evidence="5" type="ORF">H6A19_09555</name>
</gene>
<organism evidence="5 6">
    <name type="scientific">Clostridium saudiense</name>
    <dbReference type="NCBI Taxonomy" id="1414720"/>
    <lineage>
        <taxon>Bacteria</taxon>
        <taxon>Bacillati</taxon>
        <taxon>Bacillota</taxon>
        <taxon>Clostridia</taxon>
        <taxon>Eubacteriales</taxon>
        <taxon>Clostridiaceae</taxon>
        <taxon>Clostridium</taxon>
    </lineage>
</organism>
<dbReference type="InterPro" id="IPR000523">
    <property type="entry name" value="Mg_chelatse_chII-like_cat_dom"/>
</dbReference>
<dbReference type="Gene3D" id="3.30.230.10">
    <property type="match status" value="1"/>
</dbReference>
<dbReference type="InterPro" id="IPR025158">
    <property type="entry name" value="Mg_chelat-rel_C"/>
</dbReference>
<dbReference type="InterPro" id="IPR045006">
    <property type="entry name" value="CHLI-like"/>
</dbReference>
<dbReference type="Pfam" id="PF13541">
    <property type="entry name" value="ChlI"/>
    <property type="match status" value="1"/>
</dbReference>
<dbReference type="Pfam" id="PF13335">
    <property type="entry name" value="Mg_chelatase_C"/>
    <property type="match status" value="1"/>
</dbReference>
<feature type="domain" description="AAA+ ATPase" evidence="4">
    <location>
        <begin position="210"/>
        <end position="393"/>
    </location>
</feature>
<dbReference type="Gene3D" id="3.40.50.300">
    <property type="entry name" value="P-loop containing nucleotide triphosphate hydrolases"/>
    <property type="match status" value="1"/>
</dbReference>
<dbReference type="PRINTS" id="PR01657">
    <property type="entry name" value="MCMFAMILY"/>
</dbReference>
<reference evidence="5 6" key="1">
    <citation type="journal article" date="2021" name="Sci. Rep.">
        <title>The distribution of antibiotic resistance genes in chicken gut microbiota commensals.</title>
        <authorList>
            <person name="Juricova H."/>
            <person name="Matiasovicova J."/>
            <person name="Kubasova T."/>
            <person name="Cejkova D."/>
            <person name="Rychlik I."/>
        </authorList>
    </citation>
    <scope>NUCLEOTIDE SEQUENCE [LARGE SCALE GENOMIC DNA]</scope>
    <source>
        <strain evidence="5 6">An435</strain>
    </source>
</reference>
<name>A0ABS2FGK2_9CLOT</name>